<dbReference type="PANTHER" id="PTHR28080:SF1">
    <property type="entry name" value="PEROXISOMAL BIOGENESIS FACTOR 3"/>
    <property type="match status" value="1"/>
</dbReference>
<feature type="compositionally biased region" description="Polar residues" evidence="1">
    <location>
        <begin position="135"/>
        <end position="149"/>
    </location>
</feature>
<dbReference type="InParanoid" id="A0A067Q2D1"/>
<dbReference type="EMBL" id="KL197721">
    <property type="protein sequence ID" value="KDQ56756.1"/>
    <property type="molecule type" value="Genomic_DNA"/>
</dbReference>
<dbReference type="Proteomes" id="UP000027265">
    <property type="component" value="Unassembled WGS sequence"/>
</dbReference>
<reference evidence="3" key="1">
    <citation type="journal article" date="2014" name="Proc. Natl. Acad. Sci. U.S.A.">
        <title>Extensive sampling of basidiomycete genomes demonstrates inadequacy of the white-rot/brown-rot paradigm for wood decay fungi.</title>
        <authorList>
            <person name="Riley R."/>
            <person name="Salamov A.A."/>
            <person name="Brown D.W."/>
            <person name="Nagy L.G."/>
            <person name="Floudas D."/>
            <person name="Held B.W."/>
            <person name="Levasseur A."/>
            <person name="Lombard V."/>
            <person name="Morin E."/>
            <person name="Otillar R."/>
            <person name="Lindquist E.A."/>
            <person name="Sun H."/>
            <person name="LaButti K.M."/>
            <person name="Schmutz J."/>
            <person name="Jabbour D."/>
            <person name="Luo H."/>
            <person name="Baker S.E."/>
            <person name="Pisabarro A.G."/>
            <person name="Walton J.D."/>
            <person name="Blanchette R.A."/>
            <person name="Henrissat B."/>
            <person name="Martin F."/>
            <person name="Cullen D."/>
            <person name="Hibbett D.S."/>
            <person name="Grigoriev I.V."/>
        </authorList>
    </citation>
    <scope>NUCLEOTIDE SEQUENCE [LARGE SCALE GENOMIC DNA]</scope>
    <source>
        <strain evidence="3">MUCL 33604</strain>
    </source>
</reference>
<feature type="compositionally biased region" description="Polar residues" evidence="1">
    <location>
        <begin position="160"/>
        <end position="172"/>
    </location>
</feature>
<evidence type="ECO:0000313" key="3">
    <source>
        <dbReference type="Proteomes" id="UP000027265"/>
    </source>
</evidence>
<sequence length="560" mass="62242">MFESTRNYFYERRGGFIKTAGVVGGVYVLGQYVVEQLEQVRDKVVEERTARENLRRRFEQNQQDIAYTVMALIPTLGKHILEEMDVERLTLELQERSRASKTQLRPVPTPSEESSLASSVDSIALQQQQDDTRSVSDIGSASVVSNPGNDDNGLSGPSHLEQSSQSWVEQFTASASQLSPPPPPQYSVSSLEPPTTESELSDSIITSSSALSASQAEEAGVSPPDDPLQNSTAFSMSSQMSSATKSKAELWKEVKILTFTRTLAALYSITLLSLFTHIQLNLLGRYKYVQSVVQLERDERMRDSLANRLSIASLFWDLAMNVEGMNVEEQDDGVDGDGEGVDEETERKYLTLSWWILNVGWKDVGERVRRGVEEVFEGVSLKSKLGVLEVNRLMQDVRRRVEHEITFEGTERRINFLSTLLPPTPEILSHVLTKGGIHPALSTRHDPTFVAILEETRETINSADFAVVLEGALDRAMEVLVQGLKGNVFVDSSASEEFGVHGGEVKLRLAGMLPGLARWSHLAVHSLPNELVDSIAELRDTQALAAIIFSKFEDQYPHCR</sequence>
<dbReference type="Pfam" id="PF04882">
    <property type="entry name" value="Peroxin-3"/>
    <property type="match status" value="1"/>
</dbReference>
<evidence type="ECO:0000313" key="2">
    <source>
        <dbReference type="EMBL" id="KDQ56756.1"/>
    </source>
</evidence>
<feature type="region of interest" description="Disordered" evidence="1">
    <location>
        <begin position="97"/>
        <end position="237"/>
    </location>
</feature>
<dbReference type="PANTHER" id="PTHR28080">
    <property type="entry name" value="PEROXISOMAL BIOGENESIS FACTOR 3"/>
    <property type="match status" value="1"/>
</dbReference>
<dbReference type="HOGENOM" id="CLU_017002_2_0_1"/>
<name>A0A067Q2D1_9AGAM</name>
<evidence type="ECO:0000256" key="1">
    <source>
        <dbReference type="SAM" id="MobiDB-lite"/>
    </source>
</evidence>
<dbReference type="GO" id="GO:0045046">
    <property type="term" value="P:protein import into peroxisome membrane"/>
    <property type="evidence" value="ECO:0007669"/>
    <property type="project" value="TreeGrafter"/>
</dbReference>
<dbReference type="GO" id="GO:0030674">
    <property type="term" value="F:protein-macromolecule adaptor activity"/>
    <property type="evidence" value="ECO:0007669"/>
    <property type="project" value="TreeGrafter"/>
</dbReference>
<feature type="compositionally biased region" description="Low complexity" evidence="1">
    <location>
        <begin position="186"/>
        <end position="219"/>
    </location>
</feature>
<organism evidence="2 3">
    <name type="scientific">Jaapia argillacea MUCL 33604</name>
    <dbReference type="NCBI Taxonomy" id="933084"/>
    <lineage>
        <taxon>Eukaryota</taxon>
        <taxon>Fungi</taxon>
        <taxon>Dikarya</taxon>
        <taxon>Basidiomycota</taxon>
        <taxon>Agaricomycotina</taxon>
        <taxon>Agaricomycetes</taxon>
        <taxon>Agaricomycetidae</taxon>
        <taxon>Jaapiales</taxon>
        <taxon>Jaapiaceae</taxon>
        <taxon>Jaapia</taxon>
    </lineage>
</organism>
<dbReference type="InterPro" id="IPR006966">
    <property type="entry name" value="Peroxin-3"/>
</dbReference>
<accession>A0A067Q2D1</accession>
<dbReference type="OrthoDB" id="45930at2759"/>
<proteinExistence type="predicted"/>
<keyword evidence="3" id="KW-1185">Reference proteome</keyword>
<feature type="compositionally biased region" description="Low complexity" evidence="1">
    <location>
        <begin position="111"/>
        <end position="125"/>
    </location>
</feature>
<protein>
    <recommendedName>
        <fullName evidence="4">Peroxin-3</fullName>
    </recommendedName>
</protein>
<evidence type="ECO:0008006" key="4">
    <source>
        <dbReference type="Google" id="ProtNLM"/>
    </source>
</evidence>
<dbReference type="GO" id="GO:0005778">
    <property type="term" value="C:peroxisomal membrane"/>
    <property type="evidence" value="ECO:0007669"/>
    <property type="project" value="InterPro"/>
</dbReference>
<dbReference type="AlphaFoldDB" id="A0A067Q2D1"/>
<dbReference type="STRING" id="933084.A0A067Q2D1"/>
<gene>
    <name evidence="2" type="ORF">JAAARDRAFT_36244</name>
</gene>